<dbReference type="EMBL" id="LR590484">
    <property type="protein sequence ID" value="VTR34374.1"/>
    <property type="molecule type" value="Genomic_DNA"/>
</dbReference>
<dbReference type="GO" id="GO:0016989">
    <property type="term" value="F:sigma factor antagonist activity"/>
    <property type="evidence" value="ECO:0007669"/>
    <property type="project" value="TreeGrafter"/>
</dbReference>
<dbReference type="Proteomes" id="UP000308196">
    <property type="component" value="Chromosome"/>
</dbReference>
<organism evidence="2 3">
    <name type="scientific">Sphingobacterium thalpophilum</name>
    <dbReference type="NCBI Taxonomy" id="259"/>
    <lineage>
        <taxon>Bacteria</taxon>
        <taxon>Pseudomonadati</taxon>
        <taxon>Bacteroidota</taxon>
        <taxon>Sphingobacteriia</taxon>
        <taxon>Sphingobacteriales</taxon>
        <taxon>Sphingobacteriaceae</taxon>
        <taxon>Sphingobacterium</taxon>
    </lineage>
</organism>
<dbReference type="InterPro" id="IPR006860">
    <property type="entry name" value="FecR"/>
</dbReference>
<evidence type="ECO:0000313" key="3">
    <source>
        <dbReference type="Proteomes" id="UP000308196"/>
    </source>
</evidence>
<evidence type="ECO:0000259" key="1">
    <source>
        <dbReference type="Pfam" id="PF04773"/>
    </source>
</evidence>
<accession>A0A4U9UW54</accession>
<dbReference type="GeneID" id="78462089"/>
<dbReference type="STRING" id="1123265.GCA_000686625_01756"/>
<dbReference type="AlphaFoldDB" id="A0A4U9UW54"/>
<proteinExistence type="predicted"/>
<dbReference type="RefSeq" id="WP_028069254.1">
    <property type="nucleotide sequence ID" value="NZ_LR590484.1"/>
</dbReference>
<dbReference type="InterPro" id="IPR012373">
    <property type="entry name" value="Ferrdict_sens_TM"/>
</dbReference>
<dbReference type="KEGG" id="stha:NCTC11429_01319"/>
<gene>
    <name evidence="2" type="ORF">NCTC11429_01319</name>
</gene>
<dbReference type="PANTHER" id="PTHR30273">
    <property type="entry name" value="PERIPLASMIC SIGNAL SENSOR AND SIGMA FACTOR ACTIVATOR FECR-RELATED"/>
    <property type="match status" value="1"/>
</dbReference>
<protein>
    <submittedName>
        <fullName evidence="2">Fec operon regulator FecR</fullName>
    </submittedName>
</protein>
<sequence length="342" mass="37887">MKITKTLIDKYLSGGASAEEVTAIENALANQELDLADYMPESEWQQQDRPPDFDNKSTLKVSLFKQLGLGGGSHHTAKWLRYAAAILTAGIGLWLVYTQLPSPEPITAQRAASPPSVPSPVQPGNLYYINSGNTVLSLTAPDGSGIELYPNSEVKFSADFSTTQSRDIQLKGKARFIVAKDKSKPFRVHTTGLTTTALGTIFTVDALGTSITKIKLHEGRIEVQGTRQHPDGNALKLQFMPEEEISISRDQQIVAETRITATRSSQRGSYRNTAGQLFFKNLPLEDVLRIISHNCPVKLNYDAQDIQDKYYSGTYTDTAEVYRRILADIQQLHRISITIQNE</sequence>
<name>A0A4U9UW54_9SPHI</name>
<evidence type="ECO:0000313" key="2">
    <source>
        <dbReference type="EMBL" id="VTR34374.1"/>
    </source>
</evidence>
<dbReference type="PANTHER" id="PTHR30273:SF2">
    <property type="entry name" value="PROTEIN FECR"/>
    <property type="match status" value="1"/>
</dbReference>
<dbReference type="Gene3D" id="2.60.120.1440">
    <property type="match status" value="1"/>
</dbReference>
<dbReference type="Gene3D" id="3.55.50.30">
    <property type="match status" value="1"/>
</dbReference>
<dbReference type="Pfam" id="PF04773">
    <property type="entry name" value="FecR"/>
    <property type="match status" value="1"/>
</dbReference>
<reference evidence="2 3" key="1">
    <citation type="submission" date="2019-05" db="EMBL/GenBank/DDBJ databases">
        <authorList>
            <consortium name="Pathogen Informatics"/>
        </authorList>
    </citation>
    <scope>NUCLEOTIDE SEQUENCE [LARGE SCALE GENOMIC DNA]</scope>
    <source>
        <strain evidence="2 3">NCTC11429</strain>
    </source>
</reference>
<feature type="domain" description="FecR protein" evidence="1">
    <location>
        <begin position="135"/>
        <end position="222"/>
    </location>
</feature>